<dbReference type="PRINTS" id="PR00195">
    <property type="entry name" value="DYNAMIN"/>
</dbReference>
<dbReference type="SMART" id="SM00053">
    <property type="entry name" value="DYNc"/>
    <property type="match status" value="1"/>
</dbReference>
<evidence type="ECO:0000259" key="4">
    <source>
        <dbReference type="PROSITE" id="PS51388"/>
    </source>
</evidence>
<dbReference type="InterPro" id="IPR030381">
    <property type="entry name" value="G_DYNAMIN_dom"/>
</dbReference>
<dbReference type="SUPFAM" id="SSF52540">
    <property type="entry name" value="P-loop containing nucleoside triphosphate hydrolases"/>
    <property type="match status" value="1"/>
</dbReference>
<dbReference type="AlphaFoldDB" id="A0A1Y2M2C6"/>
<dbReference type="PANTHER" id="PTHR11566">
    <property type="entry name" value="DYNAMIN"/>
    <property type="match status" value="1"/>
</dbReference>
<dbReference type="CDD" id="cd08771">
    <property type="entry name" value="DLP_1"/>
    <property type="match status" value="1"/>
</dbReference>
<dbReference type="GO" id="GO:0016559">
    <property type="term" value="P:peroxisome fission"/>
    <property type="evidence" value="ECO:0007669"/>
    <property type="project" value="TreeGrafter"/>
</dbReference>
<dbReference type="GO" id="GO:0000266">
    <property type="term" value="P:mitochondrial fission"/>
    <property type="evidence" value="ECO:0007669"/>
    <property type="project" value="TreeGrafter"/>
</dbReference>
<dbReference type="GO" id="GO:0048312">
    <property type="term" value="P:intracellular distribution of mitochondria"/>
    <property type="evidence" value="ECO:0007669"/>
    <property type="project" value="TreeGrafter"/>
</dbReference>
<dbReference type="InterPro" id="IPR020850">
    <property type="entry name" value="GED_dom"/>
</dbReference>
<keyword evidence="2" id="KW-0342">GTP-binding</keyword>
<dbReference type="GO" id="GO:0005525">
    <property type="term" value="F:GTP binding"/>
    <property type="evidence" value="ECO:0007669"/>
    <property type="project" value="InterPro"/>
</dbReference>
<dbReference type="InterPro" id="IPR000375">
    <property type="entry name" value="Dynamin_stalk"/>
</dbReference>
<keyword evidence="7" id="KW-1185">Reference proteome</keyword>
<dbReference type="Pfam" id="PF01031">
    <property type="entry name" value="Dynamin_M"/>
    <property type="match status" value="1"/>
</dbReference>
<dbReference type="GO" id="GO:0005874">
    <property type="term" value="C:microtubule"/>
    <property type="evidence" value="ECO:0007669"/>
    <property type="project" value="TreeGrafter"/>
</dbReference>
<dbReference type="PROSITE" id="PS51718">
    <property type="entry name" value="G_DYNAMIN_2"/>
    <property type="match status" value="1"/>
</dbReference>
<dbReference type="Gene3D" id="3.40.50.300">
    <property type="entry name" value="P-loop containing nucleotide triphosphate hydrolases"/>
    <property type="match status" value="1"/>
</dbReference>
<evidence type="ECO:0008006" key="8">
    <source>
        <dbReference type="Google" id="ProtNLM"/>
    </source>
</evidence>
<gene>
    <name evidence="6" type="ORF">B5807_04742</name>
</gene>
<dbReference type="PANTHER" id="PTHR11566:SF66">
    <property type="entry name" value="INTERFERON-INDUCED GTP-BINDING PROTEIN MX"/>
    <property type="match status" value="1"/>
</dbReference>
<organism evidence="6 7">
    <name type="scientific">Epicoccum nigrum</name>
    <name type="common">Soil fungus</name>
    <name type="synonym">Epicoccum purpurascens</name>
    <dbReference type="NCBI Taxonomy" id="105696"/>
    <lineage>
        <taxon>Eukaryota</taxon>
        <taxon>Fungi</taxon>
        <taxon>Dikarya</taxon>
        <taxon>Ascomycota</taxon>
        <taxon>Pezizomycotina</taxon>
        <taxon>Dothideomycetes</taxon>
        <taxon>Pleosporomycetidae</taxon>
        <taxon>Pleosporales</taxon>
        <taxon>Pleosporineae</taxon>
        <taxon>Didymellaceae</taxon>
        <taxon>Epicoccum</taxon>
    </lineage>
</organism>
<sequence length="800" mass="89687">MSVPVRVCFAARSLIFTFTGRLPIKLPPLTSSFTCTNFLSQLDSFIEANKVINKKKTKVDMAISGSDGENARPRTPTDPDAITTDSLEALQSDEQRKVLDIVDHLRRQGLSGIVELPQLVVCGDQSSGKSSVLEAITEIPFPRNENLCTRFATEIILRRHATSAISTRITPDKSRPEAEQQELRDFARTITDFTQLPGIIAEATKAMGLEEVGETNKAFARDVLTVEISGPLRPQLTLVDLPGLIHSANRMQSEEDVALIQELVLDYMKNPRTIILAVVTAKNDYANQIVLKHCQKIDPSGSRTLGIITKPDTLTEGTANQRSWLDLAQNRDIYFELGWHMVKNRTDTEANKTFSQRNSSERQFFSKGAYLDLPSHCKGIETLRSRLSSLLHDHLKTELPHLKTELMTKLADTTKELKQLGVKRNTAPEQRMFLTDIGQKINEILKAGVRGQYEFAFFGPVNMDAAVDSMENIRRFRAVVQHLNLHFSDRMHSVGNKYRIPTRDGKYDGNDVEADIKALQISSPSEGVGPKRMTRDEAIDWVHRTLERSRGLELPGSFNPLIISQLFREQSTPWKELALAHIENVAGKCKAFVDLVLDVCSPKDIRARLADYCVDAALDQALKNAKNELKKITEDKNRNLMTYNHYFTTKIQQQRKDKFAQILSKAAGAAHVSRVKEETGQTEHYIDPQKLDLDIHAGIEQSMDKFSAEDALDTQIAYYADELKYFINCVSKQVVERHLVNTLDAKVLTPSVVAGLTDQQIGLLAAEPPEVSRSRERLEARKVVLEKGLGIFKEALGGFA</sequence>
<dbReference type="InterPro" id="IPR027417">
    <property type="entry name" value="P-loop_NTPase"/>
</dbReference>
<evidence type="ECO:0000313" key="6">
    <source>
        <dbReference type="EMBL" id="OSS50171.1"/>
    </source>
</evidence>
<dbReference type="GO" id="GO:0005739">
    <property type="term" value="C:mitochondrion"/>
    <property type="evidence" value="ECO:0007669"/>
    <property type="project" value="TreeGrafter"/>
</dbReference>
<evidence type="ECO:0000256" key="2">
    <source>
        <dbReference type="ARBA" id="ARBA00023134"/>
    </source>
</evidence>
<dbReference type="InParanoid" id="A0A1Y2M2C6"/>
<feature type="domain" description="GED" evidence="4">
    <location>
        <begin position="708"/>
        <end position="800"/>
    </location>
</feature>
<dbReference type="GO" id="GO:0006897">
    <property type="term" value="P:endocytosis"/>
    <property type="evidence" value="ECO:0007669"/>
    <property type="project" value="TreeGrafter"/>
</dbReference>
<dbReference type="FunFam" id="3.40.50.300:FF:001425">
    <property type="entry name" value="Dynamin GTPase, putative"/>
    <property type="match status" value="1"/>
</dbReference>
<evidence type="ECO:0000259" key="5">
    <source>
        <dbReference type="PROSITE" id="PS51718"/>
    </source>
</evidence>
<dbReference type="PROSITE" id="PS51388">
    <property type="entry name" value="GED"/>
    <property type="match status" value="1"/>
</dbReference>
<protein>
    <recommendedName>
        <fullName evidence="8">GED domain-containing protein</fullName>
    </recommendedName>
</protein>
<keyword evidence="3" id="KW-0175">Coiled coil</keyword>
<proteinExistence type="predicted"/>
<dbReference type="InterPro" id="IPR022812">
    <property type="entry name" value="Dynamin"/>
</dbReference>
<evidence type="ECO:0000256" key="3">
    <source>
        <dbReference type="SAM" id="Coils"/>
    </source>
</evidence>
<dbReference type="OMA" id="ESAIHCK"/>
<dbReference type="GO" id="GO:0003924">
    <property type="term" value="F:GTPase activity"/>
    <property type="evidence" value="ECO:0007669"/>
    <property type="project" value="InterPro"/>
</dbReference>
<accession>A0A1Y2M2C6</accession>
<dbReference type="Proteomes" id="UP000193240">
    <property type="component" value="Unassembled WGS sequence"/>
</dbReference>
<evidence type="ECO:0000313" key="7">
    <source>
        <dbReference type="Proteomes" id="UP000193240"/>
    </source>
</evidence>
<dbReference type="InterPro" id="IPR001401">
    <property type="entry name" value="Dynamin_GTPase"/>
</dbReference>
<dbReference type="Pfam" id="PF00350">
    <property type="entry name" value="Dynamin_N"/>
    <property type="match status" value="1"/>
</dbReference>
<feature type="domain" description="Dynamin-type G" evidence="5">
    <location>
        <begin position="113"/>
        <end position="400"/>
    </location>
</feature>
<dbReference type="STRING" id="105696.A0A1Y2M2C6"/>
<evidence type="ECO:0000256" key="1">
    <source>
        <dbReference type="ARBA" id="ARBA00022741"/>
    </source>
</evidence>
<reference evidence="6 7" key="1">
    <citation type="journal article" date="2017" name="Genome Announc.">
        <title>Genome sequence of the saprophytic ascomycete Epicoccum nigrum ICMP 19927 strain isolated from New Zealand.</title>
        <authorList>
            <person name="Fokin M."/>
            <person name="Fleetwood D."/>
            <person name="Weir B.S."/>
            <person name="Villas-Boas S.G."/>
        </authorList>
    </citation>
    <scope>NUCLEOTIDE SEQUENCE [LARGE SCALE GENOMIC DNA]</scope>
    <source>
        <strain evidence="6 7">ICMP 19927</strain>
    </source>
</reference>
<feature type="coiled-coil region" evidence="3">
    <location>
        <begin position="615"/>
        <end position="642"/>
    </location>
</feature>
<dbReference type="GO" id="GO:0008017">
    <property type="term" value="F:microtubule binding"/>
    <property type="evidence" value="ECO:0007669"/>
    <property type="project" value="TreeGrafter"/>
</dbReference>
<name>A0A1Y2M2C6_EPING</name>
<keyword evidence="1" id="KW-0547">Nucleotide-binding</keyword>
<dbReference type="InterPro" id="IPR045063">
    <property type="entry name" value="Dynamin_N"/>
</dbReference>
<dbReference type="GO" id="GO:0016020">
    <property type="term" value="C:membrane"/>
    <property type="evidence" value="ECO:0007669"/>
    <property type="project" value="TreeGrafter"/>
</dbReference>
<dbReference type="EMBL" id="KZ107842">
    <property type="protein sequence ID" value="OSS50171.1"/>
    <property type="molecule type" value="Genomic_DNA"/>
</dbReference>